<dbReference type="EMBL" id="QBKR01000022">
    <property type="protein sequence ID" value="PTX55102.1"/>
    <property type="molecule type" value="Genomic_DNA"/>
</dbReference>
<evidence type="ECO:0000313" key="3">
    <source>
        <dbReference type="Proteomes" id="UP000244240"/>
    </source>
</evidence>
<name>A0A2T6BGB7_9BACL</name>
<keyword evidence="3" id="KW-1185">Reference proteome</keyword>
<dbReference type="Proteomes" id="UP000244240">
    <property type="component" value="Unassembled WGS sequence"/>
</dbReference>
<proteinExistence type="predicted"/>
<organism evidence="2 3">
    <name type="scientific">Melghirimyces profundicolus</name>
    <dbReference type="NCBI Taxonomy" id="1242148"/>
    <lineage>
        <taxon>Bacteria</taxon>
        <taxon>Bacillati</taxon>
        <taxon>Bacillota</taxon>
        <taxon>Bacilli</taxon>
        <taxon>Bacillales</taxon>
        <taxon>Thermoactinomycetaceae</taxon>
        <taxon>Melghirimyces</taxon>
    </lineage>
</organism>
<accession>A0A2T6BGB7</accession>
<dbReference type="AlphaFoldDB" id="A0A2T6BGB7"/>
<protein>
    <submittedName>
        <fullName evidence="2">Uncharacterized protein DUF4158</fullName>
    </submittedName>
</protein>
<gene>
    <name evidence="2" type="ORF">C8P63_12262</name>
</gene>
<evidence type="ECO:0000259" key="1">
    <source>
        <dbReference type="Pfam" id="PF13700"/>
    </source>
</evidence>
<dbReference type="Pfam" id="PF13700">
    <property type="entry name" value="DUF4158"/>
    <property type="match status" value="1"/>
</dbReference>
<comment type="caution">
    <text evidence="2">The sequence shown here is derived from an EMBL/GenBank/DDBJ whole genome shotgun (WGS) entry which is preliminary data.</text>
</comment>
<feature type="domain" description="DUF4158" evidence="1">
    <location>
        <begin position="2"/>
        <end position="163"/>
    </location>
</feature>
<reference evidence="2 3" key="1">
    <citation type="submission" date="2018-04" db="EMBL/GenBank/DDBJ databases">
        <title>Genomic Encyclopedia of Archaeal and Bacterial Type Strains, Phase II (KMG-II): from individual species to whole genera.</title>
        <authorList>
            <person name="Goeker M."/>
        </authorList>
    </citation>
    <scope>NUCLEOTIDE SEQUENCE [LARGE SCALE GENOMIC DNA]</scope>
    <source>
        <strain evidence="2 3">DSM 45787</strain>
    </source>
</reference>
<sequence>MSSIERTAYPRLKRSYTEKELERVYTPTEDEARFVYSIARGTQNLLNAMILLKTSQRLGYFPNLEEVPNPIVDHIRSWMNLKSDTVPGYDKPRNRYEHQAAIRKFRGIQSYGKEAQRIALAAVQKAAQVMDHPADLINVAIAELIRQSFELPAFSTLDRMARHIRKTVNDGFFEQVIQRLNDREIHRLEELLERGESHFSDYNRLKNLPKKPKLSEIRERLDHLAWLITFGDAGSYLEGIPPAKVNHFAAQAKALDARK</sequence>
<dbReference type="InterPro" id="IPR025296">
    <property type="entry name" value="DUF4158"/>
</dbReference>
<evidence type="ECO:0000313" key="2">
    <source>
        <dbReference type="EMBL" id="PTX55102.1"/>
    </source>
</evidence>